<dbReference type="PANTHER" id="PTHR15680">
    <property type="entry name" value="RIBOSOMAL PROTEIN L19"/>
    <property type="match status" value="1"/>
</dbReference>
<dbReference type="NCBIfam" id="TIGR01024">
    <property type="entry name" value="rplS_bact"/>
    <property type="match status" value="1"/>
</dbReference>
<dbReference type="SUPFAM" id="SSF50104">
    <property type="entry name" value="Translation proteins SH3-like domain"/>
    <property type="match status" value="1"/>
</dbReference>
<dbReference type="PRINTS" id="PR00061">
    <property type="entry name" value="RIBOSOMALL19"/>
</dbReference>
<keyword evidence="3 5" id="KW-0687">Ribonucleoprotein</keyword>
<proteinExistence type="inferred from homology"/>
<dbReference type="Proteomes" id="UP000885759">
    <property type="component" value="Unassembled WGS sequence"/>
</dbReference>
<feature type="compositionally biased region" description="Low complexity" evidence="7">
    <location>
        <begin position="148"/>
        <end position="162"/>
    </location>
</feature>
<evidence type="ECO:0000256" key="7">
    <source>
        <dbReference type="SAM" id="MobiDB-lite"/>
    </source>
</evidence>
<evidence type="ECO:0000256" key="6">
    <source>
        <dbReference type="RuleBase" id="RU000559"/>
    </source>
</evidence>
<dbReference type="InterPro" id="IPR038657">
    <property type="entry name" value="Ribosomal_bL19_sf"/>
</dbReference>
<dbReference type="InterPro" id="IPR008991">
    <property type="entry name" value="Translation_prot_SH3-like_sf"/>
</dbReference>
<dbReference type="GO" id="GO:0022625">
    <property type="term" value="C:cytosolic large ribosomal subunit"/>
    <property type="evidence" value="ECO:0007669"/>
    <property type="project" value="TreeGrafter"/>
</dbReference>
<dbReference type="Gene3D" id="2.30.30.790">
    <property type="match status" value="1"/>
</dbReference>
<dbReference type="FunFam" id="2.30.30.790:FF:000001">
    <property type="entry name" value="50S ribosomal protein L19"/>
    <property type="match status" value="1"/>
</dbReference>
<name>A0A7C4ZFN1_9DEIN</name>
<dbReference type="GO" id="GO:0006412">
    <property type="term" value="P:translation"/>
    <property type="evidence" value="ECO:0007669"/>
    <property type="project" value="UniProtKB-UniRule"/>
</dbReference>
<accession>A0A7C4ZFN1</accession>
<sequence length="162" mass="18370">MKLNRGALIKAVEQPRYRQDLPEFRSGDTVRVTYRVVEGKRERLQAFEGVVIKIHKNGLNSTFTVRKVSYGEGVERIFPFHSPLIDKVEVVSYGKVRQARPYYLRELRGKAARIKPDRKRTQKAAEAYAEAKAAKGKKKKKAKKKTEAPAPETPAAETGSEE</sequence>
<dbReference type="HAMAP" id="MF_00402">
    <property type="entry name" value="Ribosomal_bL19"/>
    <property type="match status" value="1"/>
</dbReference>
<evidence type="ECO:0000256" key="3">
    <source>
        <dbReference type="ARBA" id="ARBA00023274"/>
    </source>
</evidence>
<reference evidence="8" key="1">
    <citation type="journal article" date="2020" name="mSystems">
        <title>Genome- and Community-Level Interaction Insights into Carbon Utilization and Element Cycling Functions of Hydrothermarchaeota in Hydrothermal Sediment.</title>
        <authorList>
            <person name="Zhou Z."/>
            <person name="Liu Y."/>
            <person name="Xu W."/>
            <person name="Pan J."/>
            <person name="Luo Z.H."/>
            <person name="Li M."/>
        </authorList>
    </citation>
    <scope>NUCLEOTIDE SEQUENCE [LARGE SCALE GENOMIC DNA]</scope>
    <source>
        <strain evidence="8">HyVt-570</strain>
    </source>
</reference>
<dbReference type="EMBL" id="DRPZ01000054">
    <property type="protein sequence ID" value="HGY08797.1"/>
    <property type="molecule type" value="Genomic_DNA"/>
</dbReference>
<feature type="compositionally biased region" description="Basic residues" evidence="7">
    <location>
        <begin position="134"/>
        <end position="144"/>
    </location>
</feature>
<keyword evidence="2 5" id="KW-0689">Ribosomal protein</keyword>
<dbReference type="InterPro" id="IPR001857">
    <property type="entry name" value="Ribosomal_bL19"/>
</dbReference>
<comment type="similarity">
    <text evidence="1 5 6">Belongs to the bacterial ribosomal protein bL19 family.</text>
</comment>
<evidence type="ECO:0000313" key="8">
    <source>
        <dbReference type="EMBL" id="HGY08797.1"/>
    </source>
</evidence>
<comment type="caution">
    <text evidence="8">The sequence shown here is derived from an EMBL/GenBank/DDBJ whole genome shotgun (WGS) entry which is preliminary data.</text>
</comment>
<evidence type="ECO:0000256" key="5">
    <source>
        <dbReference type="HAMAP-Rule" id="MF_00402"/>
    </source>
</evidence>
<dbReference type="AlphaFoldDB" id="A0A7C4ZFN1"/>
<feature type="region of interest" description="Disordered" evidence="7">
    <location>
        <begin position="113"/>
        <end position="162"/>
    </location>
</feature>
<evidence type="ECO:0000256" key="2">
    <source>
        <dbReference type="ARBA" id="ARBA00022980"/>
    </source>
</evidence>
<comment type="function">
    <text evidence="5 6">This protein is located at the 30S-50S ribosomal subunit interface and may play a role in the structure and function of the aminoacyl-tRNA binding site.</text>
</comment>
<protein>
    <recommendedName>
        <fullName evidence="4 5">Large ribosomal subunit protein bL19</fullName>
    </recommendedName>
</protein>
<dbReference type="Pfam" id="PF01245">
    <property type="entry name" value="Ribosomal_L19"/>
    <property type="match status" value="1"/>
</dbReference>
<organism evidence="8">
    <name type="scientific">Oceanithermus profundus</name>
    <dbReference type="NCBI Taxonomy" id="187137"/>
    <lineage>
        <taxon>Bacteria</taxon>
        <taxon>Thermotogati</taxon>
        <taxon>Deinococcota</taxon>
        <taxon>Deinococci</taxon>
        <taxon>Thermales</taxon>
        <taxon>Thermaceae</taxon>
        <taxon>Oceanithermus</taxon>
    </lineage>
</organism>
<dbReference type="PANTHER" id="PTHR15680:SF9">
    <property type="entry name" value="LARGE RIBOSOMAL SUBUNIT PROTEIN BL19M"/>
    <property type="match status" value="1"/>
</dbReference>
<evidence type="ECO:0000256" key="4">
    <source>
        <dbReference type="ARBA" id="ARBA00035171"/>
    </source>
</evidence>
<evidence type="ECO:0000256" key="1">
    <source>
        <dbReference type="ARBA" id="ARBA00005781"/>
    </source>
</evidence>
<dbReference type="GO" id="GO:0003735">
    <property type="term" value="F:structural constituent of ribosome"/>
    <property type="evidence" value="ECO:0007669"/>
    <property type="project" value="InterPro"/>
</dbReference>
<feature type="compositionally biased region" description="Basic residues" evidence="7">
    <location>
        <begin position="113"/>
        <end position="122"/>
    </location>
</feature>
<gene>
    <name evidence="5" type="primary">rplS</name>
    <name evidence="8" type="ORF">ENK37_01905</name>
</gene>